<accession>A0ABY0IF90</accession>
<feature type="domain" description="Transglutaminase-like" evidence="1">
    <location>
        <begin position="149"/>
        <end position="218"/>
    </location>
</feature>
<comment type="caution">
    <text evidence="2">The sequence shown here is derived from an EMBL/GenBank/DDBJ whole genome shotgun (WGS) entry which is preliminary data.</text>
</comment>
<evidence type="ECO:0000313" key="3">
    <source>
        <dbReference type="Proteomes" id="UP000443582"/>
    </source>
</evidence>
<protein>
    <recommendedName>
        <fullName evidence="1">Transglutaminase-like domain-containing protein</fullName>
    </recommendedName>
</protein>
<dbReference type="Pfam" id="PF04473">
    <property type="entry name" value="DUF553"/>
    <property type="match status" value="1"/>
</dbReference>
<dbReference type="Proteomes" id="UP000443582">
    <property type="component" value="Unassembled WGS sequence"/>
</dbReference>
<dbReference type="RefSeq" id="WP_115362322.1">
    <property type="nucleotide sequence ID" value="NZ_QDKL01000003.1"/>
</dbReference>
<name>A0ABY0IF90_9BACT</name>
<proteinExistence type="predicted"/>
<evidence type="ECO:0000313" key="2">
    <source>
        <dbReference type="EMBL" id="RZF20476.1"/>
    </source>
</evidence>
<evidence type="ECO:0000259" key="1">
    <source>
        <dbReference type="Pfam" id="PF04473"/>
    </source>
</evidence>
<keyword evidence="3" id="KW-1185">Reference proteome</keyword>
<dbReference type="EMBL" id="QDKL01000003">
    <property type="protein sequence ID" value="RZF20476.1"/>
    <property type="molecule type" value="Genomic_DNA"/>
</dbReference>
<sequence length="573" mass="63763">MKIKSFIVSTMLLTTSAVSGRIAINVEGAYLNQDLNQYNTSDLIKTDEFASNSYWRDTVKREAVIKSIVKCLDNKCARFGSMDIQDIYSESVKKFGKKDGDIYFANVVAGLMIGSPEIKRNEILSASKLMMSFEQKIYLAHIMGHIMNNHYDFTRATSGESGIVTEQDIFNAIKSNSRAGICRDIAVVQANILKRLDVEDVYVVAYNSRRVGHATVIAQDPENPDRIVNFNYGETRINNRTGAAGLSQDNYIPEFGINYRIFDSEGNPVDRVPSEMGYILNQAAGLDIEVSSNGVQYDGINMINLDYKTGNISTRAFYATSDSGIEAMGGVFKYENYSKHIDTVLGVGMQTSRKEIQEREFHKESTSAFMGMDVKLKTGKVDIGPVRNLYADIQGNISIDVGHGSATLKDYQTEDMYSDNLNSIKSSLYADTSFLGANWKSIVSVHASIMKADVRDEGKYTVAILGGKIENVIKKQVFEQYGVGIHNIVYIKQNGATTDLKVSVYSQDGKYAFEVGIKKPIAGKVGFWVKGSEPSAYATAKTKILDENFELSVQYIKKKNTESTYNFKGEYKF</sequence>
<reference evidence="3" key="1">
    <citation type="journal article" date="2019" name="Int. J. Syst. Evol. Microbiol.">
        <title>Halobacteriovorax valvorus sp. nov., a novel prokaryotic predator isolated from coastal seawater of China.</title>
        <authorList>
            <person name="Chen M.-X."/>
        </authorList>
    </citation>
    <scope>NUCLEOTIDE SEQUENCE [LARGE SCALE GENOMIC DNA]</scope>
    <source>
        <strain evidence="3">BL9</strain>
    </source>
</reference>
<gene>
    <name evidence="2" type="ORF">DAY19_10835</name>
</gene>
<dbReference type="InterPro" id="IPR007562">
    <property type="entry name" value="Transglutaminase-like_domain"/>
</dbReference>
<organism evidence="2 3">
    <name type="scientific">Halobacteriovorax vibrionivorans</name>
    <dbReference type="NCBI Taxonomy" id="2152716"/>
    <lineage>
        <taxon>Bacteria</taxon>
        <taxon>Pseudomonadati</taxon>
        <taxon>Bdellovibrionota</taxon>
        <taxon>Bacteriovoracia</taxon>
        <taxon>Bacteriovoracales</taxon>
        <taxon>Halobacteriovoraceae</taxon>
        <taxon>Halobacteriovorax</taxon>
    </lineage>
</organism>